<sequence length="123" mass="14757">MKFDFTELRDMIDDILEEYVNSRDNAVDITAEKAHEARMKSVGTEVPFFSYGVYHYRLFSDDCDFCFYQWRTEQYFNFSVGDYIESDLIGERCEGRWLIKSISYNIEPDEDIMIDINVEFEPY</sequence>
<dbReference type="EMBL" id="BK015797">
    <property type="protein sequence ID" value="DAE25458.1"/>
    <property type="molecule type" value="Genomic_DNA"/>
</dbReference>
<evidence type="ECO:0000313" key="1">
    <source>
        <dbReference type="EMBL" id="DAE25458.1"/>
    </source>
</evidence>
<reference evidence="1" key="1">
    <citation type="journal article" date="2021" name="Proc. Natl. Acad. Sci. U.S.A.">
        <title>A Catalog of Tens of Thousands of Viruses from Human Metagenomes Reveals Hidden Associations with Chronic Diseases.</title>
        <authorList>
            <person name="Tisza M.J."/>
            <person name="Buck C.B."/>
        </authorList>
    </citation>
    <scope>NUCLEOTIDE SEQUENCE</scope>
    <source>
        <strain evidence="1">Ct6d71</strain>
    </source>
</reference>
<name>A0A8S5R2T0_9CAUD</name>
<organism evidence="1">
    <name type="scientific">Siphoviridae sp. ct6d71</name>
    <dbReference type="NCBI Taxonomy" id="2826298"/>
    <lineage>
        <taxon>Viruses</taxon>
        <taxon>Duplodnaviria</taxon>
        <taxon>Heunggongvirae</taxon>
        <taxon>Uroviricota</taxon>
        <taxon>Caudoviricetes</taxon>
    </lineage>
</organism>
<accession>A0A8S5R2T0</accession>
<protein>
    <submittedName>
        <fullName evidence="1">Uncharacterized protein</fullName>
    </submittedName>
</protein>
<proteinExistence type="predicted"/>